<reference evidence="1" key="1">
    <citation type="submission" date="2014-05" db="EMBL/GenBank/DDBJ databases">
        <authorList>
            <person name="Chronopoulou M."/>
        </authorList>
    </citation>
    <scope>NUCLEOTIDE SEQUENCE</scope>
    <source>
        <tissue evidence="1">Whole organism</tissue>
    </source>
</reference>
<dbReference type="AlphaFoldDB" id="A0A0K2T3X6"/>
<dbReference type="EMBL" id="HACA01002790">
    <property type="protein sequence ID" value="CDW20151.1"/>
    <property type="molecule type" value="Transcribed_RNA"/>
</dbReference>
<organism evidence="1">
    <name type="scientific">Lepeophtheirus salmonis</name>
    <name type="common">Salmon louse</name>
    <name type="synonym">Caligus salmonis</name>
    <dbReference type="NCBI Taxonomy" id="72036"/>
    <lineage>
        <taxon>Eukaryota</taxon>
        <taxon>Metazoa</taxon>
        <taxon>Ecdysozoa</taxon>
        <taxon>Arthropoda</taxon>
        <taxon>Crustacea</taxon>
        <taxon>Multicrustacea</taxon>
        <taxon>Hexanauplia</taxon>
        <taxon>Copepoda</taxon>
        <taxon>Siphonostomatoida</taxon>
        <taxon>Caligidae</taxon>
        <taxon>Lepeophtheirus</taxon>
    </lineage>
</organism>
<proteinExistence type="predicted"/>
<accession>A0A0K2T3X6</accession>
<protein>
    <submittedName>
        <fullName evidence="1">Uncharacterized protein</fullName>
    </submittedName>
</protein>
<name>A0A0K2T3X6_LEPSM</name>
<evidence type="ECO:0000313" key="1">
    <source>
        <dbReference type="EMBL" id="CDW20151.1"/>
    </source>
</evidence>
<sequence length="19" mass="2265">MMQFNQIIFIYLLLCGEST</sequence>